<evidence type="ECO:0000313" key="2">
    <source>
        <dbReference type="EMBL" id="MDX5931115.1"/>
    </source>
</evidence>
<name>A0AAW9DSH4_ACIAO</name>
<evidence type="ECO:0000313" key="3">
    <source>
        <dbReference type="Proteomes" id="UP001279553"/>
    </source>
</evidence>
<accession>A0AAW9DSH4</accession>
<feature type="region of interest" description="Disordered" evidence="1">
    <location>
        <begin position="62"/>
        <end position="189"/>
    </location>
</feature>
<reference evidence="2 3" key="1">
    <citation type="submission" date="2023-11" db="EMBL/GenBank/DDBJ databases">
        <title>MicrobeMod: A computational toolkit for identifying prokaryotic methylation and restriction-modification with nanopore sequencing.</title>
        <authorList>
            <person name="Crits-Christoph A."/>
            <person name="Kang S.C."/>
            <person name="Lee H."/>
            <person name="Ostrov N."/>
        </authorList>
    </citation>
    <scope>NUCLEOTIDE SEQUENCE [LARGE SCALE GENOMIC DNA]</scope>
    <source>
        <strain evidence="2 3">DSMZ 700</strain>
    </source>
</reference>
<keyword evidence="3" id="KW-1185">Reference proteome</keyword>
<dbReference type="AlphaFoldDB" id="A0AAW9DSH4"/>
<feature type="compositionally biased region" description="Low complexity" evidence="1">
    <location>
        <begin position="62"/>
        <end position="72"/>
    </location>
</feature>
<feature type="compositionally biased region" description="Polar residues" evidence="1">
    <location>
        <begin position="178"/>
        <end position="189"/>
    </location>
</feature>
<organism evidence="2 3">
    <name type="scientific">Acidiphilium acidophilum</name>
    <name type="common">Thiobacillus acidophilus</name>
    <dbReference type="NCBI Taxonomy" id="76588"/>
    <lineage>
        <taxon>Bacteria</taxon>
        <taxon>Pseudomonadati</taxon>
        <taxon>Pseudomonadota</taxon>
        <taxon>Alphaproteobacteria</taxon>
        <taxon>Acetobacterales</taxon>
        <taxon>Acidocellaceae</taxon>
        <taxon>Acidiphilium</taxon>
    </lineage>
</organism>
<dbReference type="Proteomes" id="UP001279553">
    <property type="component" value="Unassembled WGS sequence"/>
</dbReference>
<dbReference type="EMBL" id="JAWXYB010000018">
    <property type="protein sequence ID" value="MDX5931115.1"/>
    <property type="molecule type" value="Genomic_DNA"/>
</dbReference>
<proteinExistence type="predicted"/>
<sequence>MSSNAPSHPLTHADVIGRIIEILEGLLAVLAAQYPDGNLTTGVLRLTCRHLAAYRASNDNPIAPALAAPMPIRSGAPARRRTRTAQHRPASPAHPATTRATSPHARPDHLSARPRPPRRLKTLKPAASRHAHIVTISQHIDPSKPTRLDRHAPTLAYTSHGKTDRPANYPPGPALRAGSSNSPSLPAGA</sequence>
<feature type="compositionally biased region" description="Basic and acidic residues" evidence="1">
    <location>
        <begin position="141"/>
        <end position="152"/>
    </location>
</feature>
<feature type="compositionally biased region" description="Basic residues" evidence="1">
    <location>
        <begin position="115"/>
        <end position="132"/>
    </location>
</feature>
<evidence type="ECO:0000256" key="1">
    <source>
        <dbReference type="SAM" id="MobiDB-lite"/>
    </source>
</evidence>
<dbReference type="RefSeq" id="WP_319614033.1">
    <property type="nucleotide sequence ID" value="NZ_JAWXYB010000018.1"/>
</dbReference>
<gene>
    <name evidence="2" type="ORF">SIL87_10100</name>
</gene>
<comment type="caution">
    <text evidence="2">The sequence shown here is derived from an EMBL/GenBank/DDBJ whole genome shotgun (WGS) entry which is preliminary data.</text>
</comment>
<protein>
    <submittedName>
        <fullName evidence="2">Uncharacterized protein</fullName>
    </submittedName>
</protein>